<feature type="transmembrane region" description="Helical" evidence="9">
    <location>
        <begin position="6"/>
        <end position="24"/>
    </location>
</feature>
<proteinExistence type="inferred from homology"/>
<evidence type="ECO:0000256" key="7">
    <source>
        <dbReference type="ARBA" id="ARBA00023010"/>
    </source>
</evidence>
<dbReference type="Proteomes" id="UP000196053">
    <property type="component" value="Chromosome I"/>
</dbReference>
<comment type="function">
    <text evidence="9">Involved in protein export. Participates in an early event of protein translocation.</text>
</comment>
<evidence type="ECO:0000256" key="9">
    <source>
        <dbReference type="RuleBase" id="RU365087"/>
    </source>
</evidence>
<gene>
    <name evidence="10" type="ORF">SD1D_1705</name>
</gene>
<protein>
    <recommendedName>
        <fullName evidence="9">Protein-export membrane protein SecG</fullName>
    </recommendedName>
</protein>
<reference evidence="11" key="1">
    <citation type="submission" date="2015-09" db="EMBL/GenBank/DDBJ databases">
        <authorList>
            <person name="Wibberg D."/>
        </authorList>
    </citation>
    <scope>NUCLEOTIDE SEQUENCE [LARGE SCALE GENOMIC DNA]</scope>
    <source>
        <strain evidence="11">SD1D</strain>
    </source>
</reference>
<dbReference type="EMBL" id="LN879430">
    <property type="protein sequence ID" value="CUH93250.1"/>
    <property type="molecule type" value="Genomic_DNA"/>
</dbReference>
<dbReference type="NCBIfam" id="TIGR00810">
    <property type="entry name" value="secG"/>
    <property type="match status" value="1"/>
</dbReference>
<evidence type="ECO:0000256" key="5">
    <source>
        <dbReference type="ARBA" id="ARBA00022927"/>
    </source>
</evidence>
<organism evidence="10 11">
    <name type="scientific">Herbinix luporum</name>
    <dbReference type="NCBI Taxonomy" id="1679721"/>
    <lineage>
        <taxon>Bacteria</taxon>
        <taxon>Bacillati</taxon>
        <taxon>Bacillota</taxon>
        <taxon>Clostridia</taxon>
        <taxon>Lachnospirales</taxon>
        <taxon>Lachnospiraceae</taxon>
        <taxon>Herbinix</taxon>
    </lineage>
</organism>
<keyword evidence="5 9" id="KW-0653">Protein transport</keyword>
<comment type="similarity">
    <text evidence="2 9">Belongs to the SecG family.</text>
</comment>
<accession>A0A0K8J6W6</accession>
<evidence type="ECO:0000256" key="4">
    <source>
        <dbReference type="ARBA" id="ARBA00022692"/>
    </source>
</evidence>
<keyword evidence="9" id="KW-1003">Cell membrane</keyword>
<dbReference type="GO" id="GO:0009306">
    <property type="term" value="P:protein secretion"/>
    <property type="evidence" value="ECO:0007669"/>
    <property type="project" value="UniProtKB-UniRule"/>
</dbReference>
<keyword evidence="7 9" id="KW-0811">Translocation</keyword>
<dbReference type="RefSeq" id="WP_058258513.1">
    <property type="nucleotide sequence ID" value="NZ_DUPS01000065.1"/>
</dbReference>
<keyword evidence="8 9" id="KW-0472">Membrane</keyword>
<evidence type="ECO:0000313" key="10">
    <source>
        <dbReference type="EMBL" id="CUH93250.1"/>
    </source>
</evidence>
<dbReference type="GO" id="GO:0005886">
    <property type="term" value="C:plasma membrane"/>
    <property type="evidence" value="ECO:0007669"/>
    <property type="project" value="UniProtKB-SubCell"/>
</dbReference>
<dbReference type="OrthoDB" id="1708246at2"/>
<dbReference type="AlphaFoldDB" id="A0A0K8J6W6"/>
<evidence type="ECO:0000256" key="2">
    <source>
        <dbReference type="ARBA" id="ARBA00008445"/>
    </source>
</evidence>
<sequence>MDILRAIVQIVYIGICIVLTVIVLKQEGKSSGLSGALTGGSESYWTKNKGRSAEGMIVRSTKILAALFIVLSVVLNLNW</sequence>
<evidence type="ECO:0000256" key="3">
    <source>
        <dbReference type="ARBA" id="ARBA00022448"/>
    </source>
</evidence>
<feature type="transmembrane region" description="Helical" evidence="9">
    <location>
        <begin position="56"/>
        <end position="77"/>
    </location>
</feature>
<evidence type="ECO:0000256" key="8">
    <source>
        <dbReference type="ARBA" id="ARBA00023136"/>
    </source>
</evidence>
<evidence type="ECO:0000256" key="1">
    <source>
        <dbReference type="ARBA" id="ARBA00004141"/>
    </source>
</evidence>
<evidence type="ECO:0000313" key="11">
    <source>
        <dbReference type="Proteomes" id="UP000196053"/>
    </source>
</evidence>
<dbReference type="GO" id="GO:0015450">
    <property type="term" value="F:protein-transporting ATPase activity"/>
    <property type="evidence" value="ECO:0007669"/>
    <property type="project" value="UniProtKB-UniRule"/>
</dbReference>
<keyword evidence="3 9" id="KW-0813">Transport</keyword>
<name>A0A0K8J6W6_9FIRM</name>
<evidence type="ECO:0000256" key="6">
    <source>
        <dbReference type="ARBA" id="ARBA00022989"/>
    </source>
</evidence>
<dbReference type="PRINTS" id="PR01651">
    <property type="entry name" value="SECGEXPORT"/>
</dbReference>
<keyword evidence="6 9" id="KW-1133">Transmembrane helix</keyword>
<keyword evidence="11" id="KW-1185">Reference proteome</keyword>
<dbReference type="InterPro" id="IPR004692">
    <property type="entry name" value="SecG"/>
</dbReference>
<dbReference type="KEGG" id="hsd:SD1D_1705"/>
<dbReference type="Pfam" id="PF03840">
    <property type="entry name" value="SecG"/>
    <property type="match status" value="1"/>
</dbReference>
<keyword evidence="4 9" id="KW-0812">Transmembrane</keyword>
<comment type="subcellular location">
    <subcellularLocation>
        <location evidence="9">Cell membrane</location>
        <topology evidence="9">Multi-pass membrane protein</topology>
    </subcellularLocation>
    <subcellularLocation>
        <location evidence="1">Membrane</location>
        <topology evidence="1">Multi-pass membrane protein</topology>
    </subcellularLocation>
</comment>